<dbReference type="PANTHER" id="PTHR45947:SF3">
    <property type="entry name" value="SULFOQUINOVOSYL TRANSFERASE SQD2"/>
    <property type="match status" value="1"/>
</dbReference>
<dbReference type="Pfam" id="PF00534">
    <property type="entry name" value="Glycos_transf_1"/>
    <property type="match status" value="1"/>
</dbReference>
<dbReference type="AlphaFoldDB" id="A0AA40SWF9"/>
<evidence type="ECO:0000313" key="2">
    <source>
        <dbReference type="EMBL" id="MBD6616571.1"/>
    </source>
</evidence>
<dbReference type="CDD" id="cd03801">
    <property type="entry name" value="GT4_PimA-like"/>
    <property type="match status" value="1"/>
</dbReference>
<dbReference type="SUPFAM" id="SSF53756">
    <property type="entry name" value="UDP-Glycosyltransferase/glycogen phosphorylase"/>
    <property type="match status" value="1"/>
</dbReference>
<organism evidence="2 3">
    <name type="scientific">Komarekiella delphini-convector SJRDD-AB1</name>
    <dbReference type="NCBI Taxonomy" id="2593771"/>
    <lineage>
        <taxon>Bacteria</taxon>
        <taxon>Bacillati</taxon>
        <taxon>Cyanobacteriota</taxon>
        <taxon>Cyanophyceae</taxon>
        <taxon>Nostocales</taxon>
        <taxon>Nostocaceae</taxon>
        <taxon>Komarekiella</taxon>
        <taxon>Komarekiella delphini-convector</taxon>
    </lineage>
</organism>
<dbReference type="Gene3D" id="3.40.50.2000">
    <property type="entry name" value="Glycogen Phosphorylase B"/>
    <property type="match status" value="2"/>
</dbReference>
<keyword evidence="3" id="KW-1185">Reference proteome</keyword>
<gene>
    <name evidence="2" type="ORF">FNW02_12185</name>
</gene>
<comment type="caution">
    <text evidence="2">The sequence shown here is derived from an EMBL/GenBank/DDBJ whole genome shotgun (WGS) entry which is preliminary data.</text>
</comment>
<evidence type="ECO:0000313" key="3">
    <source>
        <dbReference type="Proteomes" id="UP001165986"/>
    </source>
</evidence>
<dbReference type="InterPro" id="IPR001296">
    <property type="entry name" value="Glyco_trans_1"/>
</dbReference>
<dbReference type="Proteomes" id="UP001165986">
    <property type="component" value="Unassembled WGS sequence"/>
</dbReference>
<evidence type="ECO:0000259" key="1">
    <source>
        <dbReference type="Pfam" id="PF00534"/>
    </source>
</evidence>
<dbReference type="GO" id="GO:0016757">
    <property type="term" value="F:glycosyltransferase activity"/>
    <property type="evidence" value="ECO:0007669"/>
    <property type="project" value="InterPro"/>
</dbReference>
<dbReference type="EMBL" id="VJXY01000011">
    <property type="protein sequence ID" value="MBD6616571.1"/>
    <property type="molecule type" value="Genomic_DNA"/>
</dbReference>
<name>A0AA40SWF9_9NOST</name>
<proteinExistence type="predicted"/>
<sequence length="388" mass="43947">MNYVNNKLKNITIAWVSPSMKLGFYIQPVLRNLDKIVPKIEIFTSEWPGFVPGCEDAFKVNVVGKYKEISVGKTNAGYKRIIQLLPLEIIPHLLKFKPQVIFVTGLSLWTLLVLTLKPLTKWRVIIIYSGSSPNIDMSDSPIRIFSRRLMAEYADAFVTNSQGGKAYLTNILKVDQAKVFARPYQIPDKQALLQSSAINDLDLSNNQHPVFLFIGQTIHRKGLTFLLEACLLLENQGCCDYTLIVIGDGAQRQELESWIRERGLENRIKFEGWVNYGSLGEYFQHTDIFIFPTLEDIWGMVVLEAMLFGKPIMCSKYAGVSEMISPGDNGYIFDPYDPTEIAKLMRCFIDNPNLISSMGHKSQESIAYHTPEAAAEFLTDVQSFALKH</sequence>
<reference evidence="2" key="1">
    <citation type="submission" date="2019-07" db="EMBL/GenBank/DDBJ databases">
        <title>Toxilogical consequences of a new and cryptic species of cyanobacteria (Komarekiella delphini-convector) recovered from the epidermis of a bottlenose dolphin and 1500 ft. in the air.</title>
        <authorList>
            <person name="Brown A.O."/>
            <person name="Dvorak P."/>
            <person name="Villanueva C.D."/>
            <person name="Foss A.J."/>
            <person name="Garvey A.D."/>
            <person name="Gibson Q.A."/>
            <person name="Johansen J.R."/>
            <person name="Casamatta D.A."/>
        </authorList>
    </citation>
    <scope>NUCLEOTIDE SEQUENCE</scope>
    <source>
        <strain evidence="2">SJRDD-AB1</strain>
    </source>
</reference>
<accession>A0AA40SWF9</accession>
<feature type="domain" description="Glycosyl transferase family 1" evidence="1">
    <location>
        <begin position="204"/>
        <end position="362"/>
    </location>
</feature>
<dbReference type="InterPro" id="IPR050194">
    <property type="entry name" value="Glycosyltransferase_grp1"/>
</dbReference>
<protein>
    <submittedName>
        <fullName evidence="2">Glycosyltransferase family 4 protein</fullName>
    </submittedName>
</protein>
<dbReference type="PANTHER" id="PTHR45947">
    <property type="entry name" value="SULFOQUINOVOSYL TRANSFERASE SQD2"/>
    <property type="match status" value="1"/>
</dbReference>